<dbReference type="SMART" id="SM00343">
    <property type="entry name" value="ZnF_C2HC"/>
    <property type="match status" value="3"/>
</dbReference>
<feature type="domain" description="CCHC-type" evidence="3">
    <location>
        <begin position="302"/>
        <end position="317"/>
    </location>
</feature>
<accession>T1IM60</accession>
<dbReference type="InterPro" id="IPR051714">
    <property type="entry name" value="Znf_CCHC_NABP"/>
</dbReference>
<dbReference type="GO" id="GO:0003676">
    <property type="term" value="F:nucleic acid binding"/>
    <property type="evidence" value="ECO:0007669"/>
    <property type="project" value="InterPro"/>
</dbReference>
<dbReference type="PhylomeDB" id="T1IM60"/>
<reference evidence="4" key="2">
    <citation type="submission" date="2015-02" db="UniProtKB">
        <authorList>
            <consortium name="EnsemblMetazoa"/>
        </authorList>
    </citation>
    <scope>IDENTIFICATION</scope>
</reference>
<keyword evidence="1" id="KW-0479">Metal-binding</keyword>
<dbReference type="Pfam" id="PF00098">
    <property type="entry name" value="zf-CCHC"/>
    <property type="match status" value="3"/>
</dbReference>
<dbReference type="InterPro" id="IPR001878">
    <property type="entry name" value="Znf_CCHC"/>
</dbReference>
<dbReference type="EnsemblMetazoa" id="SMAR002054-RA">
    <property type="protein sequence ID" value="SMAR002054-PA"/>
    <property type="gene ID" value="SMAR002054"/>
</dbReference>
<keyword evidence="5" id="KW-1185">Reference proteome</keyword>
<dbReference type="EMBL" id="JH430971">
    <property type="status" value="NOT_ANNOTATED_CDS"/>
    <property type="molecule type" value="Genomic_DNA"/>
</dbReference>
<dbReference type="Proteomes" id="UP000014500">
    <property type="component" value="Unassembled WGS sequence"/>
</dbReference>
<proteinExistence type="predicted"/>
<protein>
    <recommendedName>
        <fullName evidence="3">CCHC-type domain-containing protein</fullName>
    </recommendedName>
</protein>
<dbReference type="OMA" id="CEAREYI"/>
<dbReference type="PROSITE" id="PS50158">
    <property type="entry name" value="ZF_CCHC"/>
    <property type="match status" value="1"/>
</dbReference>
<dbReference type="AlphaFoldDB" id="T1IM60"/>
<evidence type="ECO:0000259" key="3">
    <source>
        <dbReference type="PROSITE" id="PS50158"/>
    </source>
</evidence>
<reference evidence="5" key="1">
    <citation type="submission" date="2011-05" db="EMBL/GenBank/DDBJ databases">
        <authorList>
            <person name="Richards S.R."/>
            <person name="Qu J."/>
            <person name="Jiang H."/>
            <person name="Jhangiani S.N."/>
            <person name="Agravi P."/>
            <person name="Goodspeed R."/>
            <person name="Gross S."/>
            <person name="Mandapat C."/>
            <person name="Jackson L."/>
            <person name="Mathew T."/>
            <person name="Pu L."/>
            <person name="Thornton R."/>
            <person name="Saada N."/>
            <person name="Wilczek-Boney K.B."/>
            <person name="Lee S."/>
            <person name="Kovar C."/>
            <person name="Wu Y."/>
            <person name="Scherer S.E."/>
            <person name="Worley K.C."/>
            <person name="Muzny D.M."/>
            <person name="Gibbs R."/>
        </authorList>
    </citation>
    <scope>NUCLEOTIDE SEQUENCE</scope>
    <source>
        <strain evidence="5">Brora</strain>
    </source>
</reference>
<evidence type="ECO:0000313" key="5">
    <source>
        <dbReference type="Proteomes" id="UP000014500"/>
    </source>
</evidence>
<feature type="region of interest" description="Disordered" evidence="2">
    <location>
        <begin position="44"/>
        <end position="70"/>
    </location>
</feature>
<dbReference type="PANTHER" id="PTHR23002">
    <property type="entry name" value="ZINC FINGER CCHC DOMAIN CONTAINING PROTEIN"/>
    <property type="match status" value="1"/>
</dbReference>
<dbReference type="InterPro" id="IPR036875">
    <property type="entry name" value="Znf_CCHC_sf"/>
</dbReference>
<dbReference type="HOGENOM" id="CLU_706615_0_0_1"/>
<dbReference type="STRING" id="126957.T1IM60"/>
<evidence type="ECO:0000313" key="4">
    <source>
        <dbReference type="EnsemblMetazoa" id="SMAR002054-PA"/>
    </source>
</evidence>
<name>T1IM60_STRMM</name>
<keyword evidence="1" id="KW-0862">Zinc</keyword>
<evidence type="ECO:0000256" key="2">
    <source>
        <dbReference type="SAM" id="MobiDB-lite"/>
    </source>
</evidence>
<dbReference type="SUPFAM" id="SSF57756">
    <property type="entry name" value="Retrovirus zinc finger-like domains"/>
    <property type="match status" value="1"/>
</dbReference>
<organism evidence="4 5">
    <name type="scientific">Strigamia maritima</name>
    <name type="common">European centipede</name>
    <name type="synonym">Geophilus maritimus</name>
    <dbReference type="NCBI Taxonomy" id="126957"/>
    <lineage>
        <taxon>Eukaryota</taxon>
        <taxon>Metazoa</taxon>
        <taxon>Ecdysozoa</taxon>
        <taxon>Arthropoda</taxon>
        <taxon>Myriapoda</taxon>
        <taxon>Chilopoda</taxon>
        <taxon>Pleurostigmophora</taxon>
        <taxon>Geophilomorpha</taxon>
        <taxon>Linotaeniidae</taxon>
        <taxon>Strigamia</taxon>
    </lineage>
</organism>
<evidence type="ECO:0000256" key="1">
    <source>
        <dbReference type="PROSITE-ProRule" id="PRU00047"/>
    </source>
</evidence>
<dbReference type="GO" id="GO:0008270">
    <property type="term" value="F:zinc ion binding"/>
    <property type="evidence" value="ECO:0007669"/>
    <property type="project" value="UniProtKB-KW"/>
</dbReference>
<dbReference type="eggNOG" id="ENOG502SFGJ">
    <property type="taxonomic scope" value="Eukaryota"/>
</dbReference>
<keyword evidence="1" id="KW-0863">Zinc-finger</keyword>
<sequence>MAEIEAVIKKITDKAVTTLDELMLLRVKEELKPLLALRQEAGAPIGGEADDNDPDDQQQQSVAESTESGAERAVQLQIAQMQLENARRETKTAPKLPCFSGERRQLRTTSEWLQIVEDYANDYKWTNTTKLVNAAAAFDGAAKIWQENTGEMKRRYGTWASYLRRDFPDQEMTLAEKQALMQAPQKTDEAVEAYIYRKWAVCSRLKLDLCEAREYIVDGLTNKSVMGPVYLNQYTSIGDVIRNVKMMEAKFVGEKNEVKLEVRPKAVVNKEKPYVKGVEKFFKCTEMGHRARNCPNPNATPKCFVCKKEGHMASVCPAVQCYNCQGIGHYAAACTEPKRARTTDVKKDAEKSAKSAACKQVVAAGEWASEPMTPKFQVAMLKPLWTYFVLW</sequence>
<dbReference type="Gene3D" id="4.10.60.10">
    <property type="entry name" value="Zinc finger, CCHC-type"/>
    <property type="match status" value="1"/>
</dbReference>